<protein>
    <recommendedName>
        <fullName evidence="4">Serpin domain-containing protein</fullName>
    </recommendedName>
</protein>
<keyword evidence="3" id="KW-1185">Reference proteome</keyword>
<proteinExistence type="predicted"/>
<dbReference type="Gene3D" id="2.30.39.10">
    <property type="entry name" value="Alpha-1-antitrypsin, domain 1"/>
    <property type="match status" value="1"/>
</dbReference>
<dbReference type="RefSeq" id="WP_223096842.1">
    <property type="nucleotide sequence ID" value="NZ_CP061913.1"/>
</dbReference>
<evidence type="ECO:0000313" key="2">
    <source>
        <dbReference type="EMBL" id="MFB9448101.1"/>
    </source>
</evidence>
<dbReference type="Proteomes" id="UP001589608">
    <property type="component" value="Unassembled WGS sequence"/>
</dbReference>
<dbReference type="EMBL" id="JBHMCA010000056">
    <property type="protein sequence ID" value="MFB9448101.1"/>
    <property type="molecule type" value="Genomic_DNA"/>
</dbReference>
<sequence length="356" mass="36536">MSAAKANALTATWASRSPGAVFSAAAVYPLLALLASVAAGRARLELSAVAPQTMRLPVRSALGLWTREGVPLTLDWAARADPRLTGDPLIDRPLLDAWAAAQTGAPVPPLPFTAADPDTVVLAAALAVTADWVIPFTDGVLRPAAGPWAGRRLASLHRRDPDLTALRAAKSPSAVVTLLTVRGTADIDVVLCTAAGAAPPPDVLAAAVETFATAPVARKGPGVTSALVDAADPAPELVVKIPRFAAAATHDLLRSADVFGLRAAAETALFPGISDEPLRVATAAVSAAAAFTAPGFRATPVTRAPMVPVTLAPPPATARALRVTVRFDEPFGYLAVHRPTGLVLLAGWIDDPEPAR</sequence>
<name>A0ABV5MGZ8_9ACTN</name>
<keyword evidence="1" id="KW-0472">Membrane</keyword>
<keyword evidence="1" id="KW-1133">Transmembrane helix</keyword>
<dbReference type="Gene3D" id="3.30.497.10">
    <property type="entry name" value="Antithrombin, subunit I, domain 2"/>
    <property type="match status" value="1"/>
</dbReference>
<feature type="transmembrane region" description="Helical" evidence="1">
    <location>
        <begin position="20"/>
        <end position="39"/>
    </location>
</feature>
<keyword evidence="1" id="KW-0812">Transmembrane</keyword>
<evidence type="ECO:0008006" key="4">
    <source>
        <dbReference type="Google" id="ProtNLM"/>
    </source>
</evidence>
<dbReference type="SUPFAM" id="SSF56574">
    <property type="entry name" value="Serpins"/>
    <property type="match status" value="1"/>
</dbReference>
<gene>
    <name evidence="2" type="ORF">ACFFTR_33845</name>
</gene>
<dbReference type="InterPro" id="IPR036186">
    <property type="entry name" value="Serpin_sf"/>
</dbReference>
<reference evidence="2 3" key="1">
    <citation type="submission" date="2024-09" db="EMBL/GenBank/DDBJ databases">
        <authorList>
            <person name="Sun Q."/>
            <person name="Mori K."/>
        </authorList>
    </citation>
    <scope>NUCLEOTIDE SEQUENCE [LARGE SCALE GENOMIC DNA]</scope>
    <source>
        <strain evidence="2 3">JCM 3307</strain>
    </source>
</reference>
<comment type="caution">
    <text evidence="2">The sequence shown here is derived from an EMBL/GenBank/DDBJ whole genome shotgun (WGS) entry which is preliminary data.</text>
</comment>
<organism evidence="2 3">
    <name type="scientific">Dactylosporangium vinaceum</name>
    <dbReference type="NCBI Taxonomy" id="53362"/>
    <lineage>
        <taxon>Bacteria</taxon>
        <taxon>Bacillati</taxon>
        <taxon>Actinomycetota</taxon>
        <taxon>Actinomycetes</taxon>
        <taxon>Micromonosporales</taxon>
        <taxon>Micromonosporaceae</taxon>
        <taxon>Dactylosporangium</taxon>
    </lineage>
</organism>
<dbReference type="InterPro" id="IPR042178">
    <property type="entry name" value="Serpin_sf_1"/>
</dbReference>
<accession>A0ABV5MGZ8</accession>
<dbReference type="InterPro" id="IPR042185">
    <property type="entry name" value="Serpin_sf_2"/>
</dbReference>
<evidence type="ECO:0000256" key="1">
    <source>
        <dbReference type="SAM" id="Phobius"/>
    </source>
</evidence>
<evidence type="ECO:0000313" key="3">
    <source>
        <dbReference type="Proteomes" id="UP001589608"/>
    </source>
</evidence>